<organism evidence="3 4">
    <name type="scientific">Methylobacterium radiotolerans</name>
    <dbReference type="NCBI Taxonomy" id="31998"/>
    <lineage>
        <taxon>Bacteria</taxon>
        <taxon>Pseudomonadati</taxon>
        <taxon>Pseudomonadota</taxon>
        <taxon>Alphaproteobacteria</taxon>
        <taxon>Hyphomicrobiales</taxon>
        <taxon>Methylobacteriaceae</taxon>
        <taxon>Methylobacterium</taxon>
    </lineage>
</organism>
<dbReference type="GeneID" id="6136715"/>
<feature type="transmembrane region" description="Helical" evidence="2">
    <location>
        <begin position="6"/>
        <end position="24"/>
    </location>
</feature>
<evidence type="ECO:0000256" key="2">
    <source>
        <dbReference type="SAM" id="Phobius"/>
    </source>
</evidence>
<evidence type="ECO:0000313" key="4">
    <source>
        <dbReference type="Proteomes" id="UP001549119"/>
    </source>
</evidence>
<evidence type="ECO:0000256" key="1">
    <source>
        <dbReference type="SAM" id="MobiDB-lite"/>
    </source>
</evidence>
<keyword evidence="2" id="KW-0812">Transmembrane</keyword>
<keyword evidence="2" id="KW-0472">Membrane</keyword>
<sequence length="110" mass="10959">MAAGYVVAAFLEAAGLVGLVIAVLKMRTERQARAAELRSFLRSGQIPTVDTAGMRRLAGSASRATAVPYTSGRGDGATARPSAARAALGRAFTSGGPAPRAGLTGAISAG</sequence>
<feature type="region of interest" description="Disordered" evidence="1">
    <location>
        <begin position="90"/>
        <end position="110"/>
    </location>
</feature>
<proteinExistence type="predicted"/>
<evidence type="ECO:0000313" key="3">
    <source>
        <dbReference type="EMBL" id="MET3863586.1"/>
    </source>
</evidence>
<keyword evidence="4" id="KW-1185">Reference proteome</keyword>
<accession>A0ABV2NAV6</accession>
<gene>
    <name evidence="3" type="ORF">ABIC20_000895</name>
</gene>
<dbReference type="RefSeq" id="WP_012317705.1">
    <property type="nucleotide sequence ID" value="NZ_BJXP01000010.1"/>
</dbReference>
<comment type="caution">
    <text evidence="3">The sequence shown here is derived from an EMBL/GenBank/DDBJ whole genome shotgun (WGS) entry which is preliminary data.</text>
</comment>
<keyword evidence="2" id="KW-1133">Transmembrane helix</keyword>
<dbReference type="Proteomes" id="UP001549119">
    <property type="component" value="Unassembled WGS sequence"/>
</dbReference>
<reference evidence="3 4" key="1">
    <citation type="submission" date="2024-06" db="EMBL/GenBank/DDBJ databases">
        <title>Genomics of switchgrass bacterial isolates.</title>
        <authorList>
            <person name="Shade A."/>
        </authorList>
    </citation>
    <scope>NUCLEOTIDE SEQUENCE [LARGE SCALE GENOMIC DNA]</scope>
    <source>
        <strain evidence="3 4">PvP084</strain>
    </source>
</reference>
<protein>
    <submittedName>
        <fullName evidence="3">Uncharacterized protein</fullName>
    </submittedName>
</protein>
<name>A0ABV2NAV6_9HYPH</name>
<dbReference type="EMBL" id="JBEPNW010000002">
    <property type="protein sequence ID" value="MET3863586.1"/>
    <property type="molecule type" value="Genomic_DNA"/>
</dbReference>